<dbReference type="AlphaFoldDB" id="A0A8X6YTN7"/>
<evidence type="ECO:0000313" key="2">
    <source>
        <dbReference type="Proteomes" id="UP000886998"/>
    </source>
</evidence>
<gene>
    <name evidence="1" type="ORF">TNIN_26711</name>
</gene>
<sequence>MVTDLRPETYTQSLLNVRSENLVTVEMNASNVQANGQGIFPHPPTVCRTELQLSIRAPEFTLQTMKTNNNETTSPNVVELLFRPFPFCCEVEHLHPHPFLSADDPSTGS</sequence>
<proteinExistence type="predicted"/>
<accession>A0A8X6YTN7</accession>
<keyword evidence="2" id="KW-1185">Reference proteome</keyword>
<evidence type="ECO:0000313" key="1">
    <source>
        <dbReference type="EMBL" id="GFY76861.1"/>
    </source>
</evidence>
<organism evidence="1 2">
    <name type="scientific">Trichonephila inaurata madagascariensis</name>
    <dbReference type="NCBI Taxonomy" id="2747483"/>
    <lineage>
        <taxon>Eukaryota</taxon>
        <taxon>Metazoa</taxon>
        <taxon>Ecdysozoa</taxon>
        <taxon>Arthropoda</taxon>
        <taxon>Chelicerata</taxon>
        <taxon>Arachnida</taxon>
        <taxon>Araneae</taxon>
        <taxon>Araneomorphae</taxon>
        <taxon>Entelegynae</taxon>
        <taxon>Araneoidea</taxon>
        <taxon>Nephilidae</taxon>
        <taxon>Trichonephila</taxon>
        <taxon>Trichonephila inaurata</taxon>
    </lineage>
</organism>
<dbReference type="EMBL" id="BMAV01022183">
    <property type="protein sequence ID" value="GFY76861.1"/>
    <property type="molecule type" value="Genomic_DNA"/>
</dbReference>
<name>A0A8X6YTN7_9ARAC</name>
<reference evidence="1" key="1">
    <citation type="submission" date="2020-08" db="EMBL/GenBank/DDBJ databases">
        <title>Multicomponent nature underlies the extraordinary mechanical properties of spider dragline silk.</title>
        <authorList>
            <person name="Kono N."/>
            <person name="Nakamura H."/>
            <person name="Mori M."/>
            <person name="Yoshida Y."/>
            <person name="Ohtoshi R."/>
            <person name="Malay A.D."/>
            <person name="Moran D.A.P."/>
            <person name="Tomita M."/>
            <person name="Numata K."/>
            <person name="Arakawa K."/>
        </authorList>
    </citation>
    <scope>NUCLEOTIDE SEQUENCE</scope>
</reference>
<dbReference type="Proteomes" id="UP000886998">
    <property type="component" value="Unassembled WGS sequence"/>
</dbReference>
<comment type="caution">
    <text evidence="1">The sequence shown here is derived from an EMBL/GenBank/DDBJ whole genome shotgun (WGS) entry which is preliminary data.</text>
</comment>
<protein>
    <submittedName>
        <fullName evidence="1">Uncharacterized protein</fullName>
    </submittedName>
</protein>